<proteinExistence type="predicted"/>
<dbReference type="STRING" id="1561998.A0A1I7THJ5"/>
<keyword evidence="1" id="KW-1185">Reference proteome</keyword>
<dbReference type="eggNOG" id="ENOG502TI7B">
    <property type="taxonomic scope" value="Eukaryota"/>
</dbReference>
<reference evidence="2" key="1">
    <citation type="submission" date="2016-11" db="UniProtKB">
        <authorList>
            <consortium name="WormBaseParasite"/>
        </authorList>
    </citation>
    <scope>IDENTIFICATION</scope>
</reference>
<dbReference type="AlphaFoldDB" id="A0A1I7THJ5"/>
<organism evidence="1 2">
    <name type="scientific">Caenorhabditis tropicalis</name>
    <dbReference type="NCBI Taxonomy" id="1561998"/>
    <lineage>
        <taxon>Eukaryota</taxon>
        <taxon>Metazoa</taxon>
        <taxon>Ecdysozoa</taxon>
        <taxon>Nematoda</taxon>
        <taxon>Chromadorea</taxon>
        <taxon>Rhabditida</taxon>
        <taxon>Rhabditina</taxon>
        <taxon>Rhabditomorpha</taxon>
        <taxon>Rhabditoidea</taxon>
        <taxon>Rhabditidae</taxon>
        <taxon>Peloderinae</taxon>
        <taxon>Caenorhabditis</taxon>
    </lineage>
</organism>
<sequence>MVAGEGTQIVTSNIQFPVAEFRTKESFVRSRVQRYSVHDSRQISKQDGEATWCWVVHNKLAPGAKKVYTSTCFIQPSANK</sequence>
<evidence type="ECO:0000313" key="2">
    <source>
        <dbReference type="WBParaSite" id="Csp11.Scaffold615.g5993.t1"/>
    </source>
</evidence>
<dbReference type="Proteomes" id="UP000095282">
    <property type="component" value="Unplaced"/>
</dbReference>
<evidence type="ECO:0000313" key="1">
    <source>
        <dbReference type="Proteomes" id="UP000095282"/>
    </source>
</evidence>
<accession>A0A1I7THJ5</accession>
<name>A0A1I7THJ5_9PELO</name>
<dbReference type="WBParaSite" id="Csp11.Scaffold615.g5993.t1">
    <property type="protein sequence ID" value="Csp11.Scaffold615.g5993.t1"/>
    <property type="gene ID" value="Csp11.Scaffold615.g5993"/>
</dbReference>
<protein>
    <submittedName>
        <fullName evidence="2">VASt domain-containing protein</fullName>
    </submittedName>
</protein>